<dbReference type="InterPro" id="IPR004182">
    <property type="entry name" value="GRAM"/>
</dbReference>
<dbReference type="Pfam" id="PF02893">
    <property type="entry name" value="GRAM"/>
    <property type="match status" value="2"/>
</dbReference>
<dbReference type="Gene3D" id="1.10.472.80">
    <property type="entry name" value="Ypt/Rab-GAP domain of gyp1p, domain 3"/>
    <property type="match status" value="1"/>
</dbReference>
<sequence>MFTFPTPCEGSSFWEDLASNEYFVTQRALGSNNFLLKSVLGTIQNVLETKQAPFRILFRPNKNGEGMHLIAESNTREGIEKPWKWLEDHLVKELAALDDPYEKETFVLTKVNSLVSSLDAGDDSASDENMRAATRAFRQTFGLPTSERLVNFYSCGYNRNFMINQGWMYISEHYLCFYSFILGIEAKIQISLREIDSLHKETSKRGLLADSVKVITRDKKEHFFSNLFCRDETYDLLVQLTNLSMQKLLQNSAMDFAPGLSLEAHSSTESLKDSSSITKRSRFSIQKSEAQFHKISLKEDLQQQKRNDQFQASFRLPSTEHLIIEADAILTVPNREEKYHGKLSISESFIAFMSTDGKLCSMAIPLFVIRRVERINPRSHLCILALTTWHQMKIVFQIQGSRKIGESYCAALKTNLKEQTKTMKILKSFLQTCVSESLLKDKDDIKYGGLGLKFGYPVDAKKSKEKGKNKYWLSYLKDNGRNLTLLKYPDFSRLVKIGLPNNLRGEIWEICSGSIHLRCLNPGLYQTIHHENAGKVSISTEEIEKDLNRSLPEYAAYQTTEGIDILRRVLTAYSWKDPALGYCQAMNIVASAILIYMSEEQAFWTISVLCDRFLPGYYSTSMYGALLDQSIFEHLVEQCIPAMHEHLKKADIQLSVACLPWFLSLFINTMPISFAFRVLDCFFMDGPHVLFQIALAIIKINENDLIKAKDDGAFIHVLKRYFTRLDDPLYPSSKNPRAKLLTKFHELMLVAFKEFASINIECISELRKSHQFRIVHNIESFTKRTHIRNLIETSRFNKEELSVVYDKFYDIQFYSNKKQNENPDLKMNFWNFQKFLATITPWALLETSTESQRLLKGHASLLVQKKTVGSSFIEKLFVYFDKTRCGSLSLQDVANGLQGIMFGDLMSQIQLFFHLHDANNDGLLSKEDILQMSESFLFLFRNEKDDRYLRAVSNFLQNSIHYSESALHSPNPSRNILEVVDGEDARPDPPARSVEKEEDGIIVSLPTFRMVILADETLEQFFDYKFAASFQLTMDSNTDRQKGLGREIFESLLNEGFKLADRVAQVPKRKPTRKSPSINDTYPTDTIALTTAPALSKDLADEEENEDDDLTAVDHLLRQLDEPHKEDPIDDFEHIEYTPDEVE</sequence>
<feature type="compositionally biased region" description="Basic and acidic residues" evidence="3">
    <location>
        <begin position="1115"/>
        <end position="1137"/>
    </location>
</feature>
<dbReference type="PANTHER" id="PTHR47219">
    <property type="entry name" value="RAB GTPASE-ACTIVATING PROTEIN 1-LIKE"/>
    <property type="match status" value="1"/>
</dbReference>
<dbReference type="PROSITE" id="PS50086">
    <property type="entry name" value="TBC_RABGAP"/>
    <property type="match status" value="1"/>
</dbReference>
<reference evidence="6 7" key="1">
    <citation type="submission" date="2023-04" db="EMBL/GenBank/DDBJ databases">
        <title>Genome of Basidiobolus ranarum AG-B5.</title>
        <authorList>
            <person name="Stajich J.E."/>
            <person name="Carter-House D."/>
            <person name="Gryganskyi A."/>
        </authorList>
    </citation>
    <scope>NUCLEOTIDE SEQUENCE [LARGE SCALE GENOMIC DNA]</scope>
    <source>
        <strain evidence="6 7">AG-B5</strain>
    </source>
</reference>
<protein>
    <submittedName>
        <fullName evidence="6">GTPase activating protein (GAP)</fullName>
    </submittedName>
</protein>
<dbReference type="InterPro" id="IPR011993">
    <property type="entry name" value="PH-like_dom_sf"/>
</dbReference>
<dbReference type="InterPro" id="IPR035969">
    <property type="entry name" value="Rab-GAP_TBC_sf"/>
</dbReference>
<proteinExistence type="predicted"/>
<evidence type="ECO:0000313" key="7">
    <source>
        <dbReference type="Proteomes" id="UP001479436"/>
    </source>
</evidence>
<dbReference type="PANTHER" id="PTHR47219:SF20">
    <property type="entry name" value="TBC1 DOMAIN FAMILY MEMBER 2B"/>
    <property type="match status" value="1"/>
</dbReference>
<evidence type="ECO:0000259" key="4">
    <source>
        <dbReference type="PROSITE" id="PS50086"/>
    </source>
</evidence>
<feature type="compositionally biased region" description="Polar residues" evidence="3">
    <location>
        <begin position="1074"/>
        <end position="1084"/>
    </location>
</feature>
<evidence type="ECO:0000259" key="5">
    <source>
        <dbReference type="PROSITE" id="PS50222"/>
    </source>
</evidence>
<keyword evidence="1" id="KW-0343">GTPase activation</keyword>
<feature type="region of interest" description="Disordered" evidence="3">
    <location>
        <begin position="1065"/>
        <end position="1084"/>
    </location>
</feature>
<dbReference type="InterPro" id="IPR018247">
    <property type="entry name" value="EF_Hand_1_Ca_BS"/>
</dbReference>
<evidence type="ECO:0000256" key="3">
    <source>
        <dbReference type="SAM" id="MobiDB-lite"/>
    </source>
</evidence>
<gene>
    <name evidence="6" type="primary">GYP2_2</name>
    <name evidence="6" type="ORF">K7432_010165</name>
</gene>
<dbReference type="SMART" id="SM00568">
    <property type="entry name" value="GRAM"/>
    <property type="match status" value="2"/>
</dbReference>
<feature type="region of interest" description="Disordered" evidence="3">
    <location>
        <begin position="1098"/>
        <end position="1143"/>
    </location>
</feature>
<dbReference type="SUPFAM" id="SSF47473">
    <property type="entry name" value="EF-hand"/>
    <property type="match status" value="1"/>
</dbReference>
<feature type="domain" description="EF-hand" evidence="5">
    <location>
        <begin position="904"/>
        <end position="939"/>
    </location>
</feature>
<dbReference type="EMBL" id="JASJQH010000679">
    <property type="protein sequence ID" value="KAK9763292.1"/>
    <property type="molecule type" value="Genomic_DNA"/>
</dbReference>
<dbReference type="PROSITE" id="PS50222">
    <property type="entry name" value="EF_HAND_2"/>
    <property type="match status" value="1"/>
</dbReference>
<dbReference type="Pfam" id="PF00566">
    <property type="entry name" value="RabGAP-TBC"/>
    <property type="match status" value="1"/>
</dbReference>
<comment type="caution">
    <text evidence="6">The sequence shown here is derived from an EMBL/GenBank/DDBJ whole genome shotgun (WGS) entry which is preliminary data.</text>
</comment>
<dbReference type="InterPro" id="IPR000195">
    <property type="entry name" value="Rab-GAP-TBC_dom"/>
</dbReference>
<dbReference type="InterPro" id="IPR002048">
    <property type="entry name" value="EF_hand_dom"/>
</dbReference>
<dbReference type="InterPro" id="IPR011992">
    <property type="entry name" value="EF-hand-dom_pair"/>
</dbReference>
<dbReference type="Gene3D" id="1.10.238.10">
    <property type="entry name" value="EF-hand"/>
    <property type="match status" value="1"/>
</dbReference>
<dbReference type="Proteomes" id="UP001479436">
    <property type="component" value="Unassembled WGS sequence"/>
</dbReference>
<dbReference type="SUPFAM" id="SSF47923">
    <property type="entry name" value="Ypt/Rab-GAP domain of gyp1p"/>
    <property type="match status" value="2"/>
</dbReference>
<keyword evidence="7" id="KW-1185">Reference proteome</keyword>
<evidence type="ECO:0000256" key="1">
    <source>
        <dbReference type="ARBA" id="ARBA00022468"/>
    </source>
</evidence>
<dbReference type="Gene3D" id="1.10.8.270">
    <property type="entry name" value="putative rabgap domain of human tbc1 domain family member 14 like domains"/>
    <property type="match status" value="1"/>
</dbReference>
<keyword evidence="2" id="KW-0106">Calcium</keyword>
<name>A0ABR2WP99_9FUNG</name>
<evidence type="ECO:0000313" key="6">
    <source>
        <dbReference type="EMBL" id="KAK9763292.1"/>
    </source>
</evidence>
<feature type="domain" description="Rab-GAP TBC" evidence="4">
    <location>
        <begin position="498"/>
        <end position="686"/>
    </location>
</feature>
<dbReference type="PROSITE" id="PS00018">
    <property type="entry name" value="EF_HAND_1"/>
    <property type="match status" value="1"/>
</dbReference>
<dbReference type="InterPro" id="IPR050302">
    <property type="entry name" value="Rab_GAP_TBC_domain"/>
</dbReference>
<organism evidence="6 7">
    <name type="scientific">Basidiobolus ranarum</name>
    <dbReference type="NCBI Taxonomy" id="34480"/>
    <lineage>
        <taxon>Eukaryota</taxon>
        <taxon>Fungi</taxon>
        <taxon>Fungi incertae sedis</taxon>
        <taxon>Zoopagomycota</taxon>
        <taxon>Entomophthoromycotina</taxon>
        <taxon>Basidiobolomycetes</taxon>
        <taxon>Basidiobolales</taxon>
        <taxon>Basidiobolaceae</taxon>
        <taxon>Basidiobolus</taxon>
    </lineage>
</organism>
<evidence type="ECO:0000256" key="2">
    <source>
        <dbReference type="ARBA" id="ARBA00022837"/>
    </source>
</evidence>
<feature type="compositionally biased region" description="Acidic residues" evidence="3">
    <location>
        <begin position="1100"/>
        <end position="1111"/>
    </location>
</feature>
<accession>A0ABR2WP99</accession>
<dbReference type="Gene3D" id="2.30.29.30">
    <property type="entry name" value="Pleckstrin-homology domain (PH domain)/Phosphotyrosine-binding domain (PTB)"/>
    <property type="match status" value="2"/>
</dbReference>
<dbReference type="SMART" id="SM00164">
    <property type="entry name" value="TBC"/>
    <property type="match status" value="1"/>
</dbReference>